<dbReference type="AlphaFoldDB" id="A0A4Z1JVY9"/>
<evidence type="ECO:0000256" key="1">
    <source>
        <dbReference type="SAM" id="Phobius"/>
    </source>
</evidence>
<feature type="transmembrane region" description="Helical" evidence="1">
    <location>
        <begin position="12"/>
        <end position="33"/>
    </location>
</feature>
<accession>A0A4Z1JVY9</accession>
<keyword evidence="1" id="KW-0472">Membrane</keyword>
<dbReference type="Proteomes" id="UP000297229">
    <property type="component" value="Unassembled WGS sequence"/>
</dbReference>
<evidence type="ECO:0000313" key="3">
    <source>
        <dbReference type="Proteomes" id="UP000297229"/>
    </source>
</evidence>
<keyword evidence="1" id="KW-0812">Transmembrane</keyword>
<keyword evidence="1" id="KW-1133">Transmembrane helix</keyword>
<name>A0A4Z1JVY9_9HELO</name>
<reference evidence="2 3" key="1">
    <citation type="submission" date="2017-12" db="EMBL/GenBank/DDBJ databases">
        <title>Comparative genomics of Botrytis spp.</title>
        <authorList>
            <person name="Valero-Jimenez C.A."/>
            <person name="Tapia P."/>
            <person name="Veloso J."/>
            <person name="Silva-Moreno E."/>
            <person name="Staats M."/>
            <person name="Valdes J.H."/>
            <person name="Van Kan J.A.L."/>
        </authorList>
    </citation>
    <scope>NUCLEOTIDE SEQUENCE [LARGE SCALE GENOMIC DNA]</scope>
    <source>
        <strain evidence="2 3">Be9601</strain>
    </source>
</reference>
<feature type="transmembrane region" description="Helical" evidence="1">
    <location>
        <begin position="39"/>
        <end position="58"/>
    </location>
</feature>
<keyword evidence="3" id="KW-1185">Reference proteome</keyword>
<sequence>MANANVPHSQVLSPLLWSQLLKLYFLVISLVPVTTSENIVQRSFQLFHGFFFAGTIYVHRARTKEAK</sequence>
<organism evidence="2 3">
    <name type="scientific">Botrytis elliptica</name>
    <dbReference type="NCBI Taxonomy" id="278938"/>
    <lineage>
        <taxon>Eukaryota</taxon>
        <taxon>Fungi</taxon>
        <taxon>Dikarya</taxon>
        <taxon>Ascomycota</taxon>
        <taxon>Pezizomycotina</taxon>
        <taxon>Leotiomycetes</taxon>
        <taxon>Helotiales</taxon>
        <taxon>Sclerotiniaceae</taxon>
        <taxon>Botrytis</taxon>
    </lineage>
</organism>
<evidence type="ECO:0000313" key="2">
    <source>
        <dbReference type="EMBL" id="TGO77334.1"/>
    </source>
</evidence>
<protein>
    <submittedName>
        <fullName evidence="2">Uncharacterized protein</fullName>
    </submittedName>
</protein>
<comment type="caution">
    <text evidence="2">The sequence shown here is derived from an EMBL/GenBank/DDBJ whole genome shotgun (WGS) entry which is preliminary data.</text>
</comment>
<proteinExistence type="predicted"/>
<gene>
    <name evidence="2" type="ORF">BELL_0112g00020</name>
</gene>
<dbReference type="EMBL" id="PQXM01000111">
    <property type="protein sequence ID" value="TGO77334.1"/>
    <property type="molecule type" value="Genomic_DNA"/>
</dbReference>